<evidence type="ECO:0000256" key="1">
    <source>
        <dbReference type="SAM" id="MobiDB-lite"/>
    </source>
</evidence>
<accession>A0A382A349</accession>
<proteinExistence type="predicted"/>
<sequence length="35" mass="4030">RSRRHVQGLVVTWRRRSTPGREGTPPPSPVSHRIL</sequence>
<evidence type="ECO:0000313" key="2">
    <source>
        <dbReference type="EMBL" id="SVA95809.1"/>
    </source>
</evidence>
<dbReference type="AlphaFoldDB" id="A0A382A349"/>
<organism evidence="2">
    <name type="scientific">marine metagenome</name>
    <dbReference type="NCBI Taxonomy" id="408172"/>
    <lineage>
        <taxon>unclassified sequences</taxon>
        <taxon>metagenomes</taxon>
        <taxon>ecological metagenomes</taxon>
    </lineage>
</organism>
<gene>
    <name evidence="2" type="ORF">METZ01_LOCUS148663</name>
</gene>
<feature type="non-terminal residue" evidence="2">
    <location>
        <position position="1"/>
    </location>
</feature>
<name>A0A382A349_9ZZZZ</name>
<protein>
    <submittedName>
        <fullName evidence="2">Uncharacterized protein</fullName>
    </submittedName>
</protein>
<feature type="region of interest" description="Disordered" evidence="1">
    <location>
        <begin position="1"/>
        <end position="35"/>
    </location>
</feature>
<feature type="non-terminal residue" evidence="2">
    <location>
        <position position="35"/>
    </location>
</feature>
<dbReference type="EMBL" id="UINC01023677">
    <property type="protein sequence ID" value="SVA95809.1"/>
    <property type="molecule type" value="Genomic_DNA"/>
</dbReference>
<reference evidence="2" key="1">
    <citation type="submission" date="2018-05" db="EMBL/GenBank/DDBJ databases">
        <authorList>
            <person name="Lanie J.A."/>
            <person name="Ng W.-L."/>
            <person name="Kazmierczak K.M."/>
            <person name="Andrzejewski T.M."/>
            <person name="Davidsen T.M."/>
            <person name="Wayne K.J."/>
            <person name="Tettelin H."/>
            <person name="Glass J.I."/>
            <person name="Rusch D."/>
            <person name="Podicherti R."/>
            <person name="Tsui H.-C.T."/>
            <person name="Winkler M.E."/>
        </authorList>
    </citation>
    <scope>NUCLEOTIDE SEQUENCE</scope>
</reference>